<protein>
    <recommendedName>
        <fullName evidence="3">Integrator complex subunit 14</fullName>
    </recommendedName>
</protein>
<sequence length="450" mass="50326">MHTLYIAIDCSLSAFVDKQPHGAKKKLQLALDFAGELVDRLDKSDLDISLIALTSRPKIICENAKNAADVTASFSSVHGDNCVPNFVELRDLILQRHKILNFELIIVRDAAHYLPISDSFRLPCIVKFIALSNNRTHDPRILAEFETISTACAADAKLLRTLTNEQLKPGMLYDNASMNSLVDSLVSLSRTTSDVSLSISPTTSIEVNVVPGLPKPPFLILENEELLKKLNDDMKGSSAQLQLLGFVKSASLLCLPRTSMLHIIRIKDLSNEKNKHDFHLFAEALGSEGQVAVFMHSSGEECIVKPLRDDINDPWMLCLQFYPSGHFRWEPEGCQTEKAKIQFSEEKGVSYKVSNSRTYWTDSHGIQSDILKINRLLKRSDRIEQFYQEIQRIALYAIACGYDDPPTCALMADLIMKRCSNAAPENRGHLAKIIETLKVGGFRQLLPGKL</sequence>
<dbReference type="AlphaFoldDB" id="A0AAD4MYR8"/>
<dbReference type="EMBL" id="JAKKPZ010000038">
    <property type="protein sequence ID" value="KAI1707897.1"/>
    <property type="molecule type" value="Genomic_DNA"/>
</dbReference>
<organism evidence="1 2">
    <name type="scientific">Ditylenchus destructor</name>
    <dbReference type="NCBI Taxonomy" id="166010"/>
    <lineage>
        <taxon>Eukaryota</taxon>
        <taxon>Metazoa</taxon>
        <taxon>Ecdysozoa</taxon>
        <taxon>Nematoda</taxon>
        <taxon>Chromadorea</taxon>
        <taxon>Rhabditida</taxon>
        <taxon>Tylenchina</taxon>
        <taxon>Tylenchomorpha</taxon>
        <taxon>Sphaerularioidea</taxon>
        <taxon>Anguinidae</taxon>
        <taxon>Anguininae</taxon>
        <taxon>Ditylenchus</taxon>
    </lineage>
</organism>
<evidence type="ECO:0000313" key="2">
    <source>
        <dbReference type="Proteomes" id="UP001201812"/>
    </source>
</evidence>
<proteinExistence type="predicted"/>
<dbReference type="Proteomes" id="UP001201812">
    <property type="component" value="Unassembled WGS sequence"/>
</dbReference>
<keyword evidence="2" id="KW-1185">Reference proteome</keyword>
<comment type="caution">
    <text evidence="1">The sequence shown here is derived from an EMBL/GenBank/DDBJ whole genome shotgun (WGS) entry which is preliminary data.</text>
</comment>
<evidence type="ECO:0000313" key="1">
    <source>
        <dbReference type="EMBL" id="KAI1707897.1"/>
    </source>
</evidence>
<gene>
    <name evidence="1" type="ORF">DdX_12126</name>
</gene>
<evidence type="ECO:0008006" key="3">
    <source>
        <dbReference type="Google" id="ProtNLM"/>
    </source>
</evidence>
<reference evidence="1" key="1">
    <citation type="submission" date="2022-01" db="EMBL/GenBank/DDBJ databases">
        <title>Genome Sequence Resource for Two Populations of Ditylenchus destructor, the Migratory Endoparasitic Phytonematode.</title>
        <authorList>
            <person name="Zhang H."/>
            <person name="Lin R."/>
            <person name="Xie B."/>
        </authorList>
    </citation>
    <scope>NUCLEOTIDE SEQUENCE</scope>
    <source>
        <strain evidence="1">BazhouSP</strain>
    </source>
</reference>
<accession>A0AAD4MYR8</accession>
<name>A0AAD4MYR8_9BILA</name>